<accession>A0A0N5ATQ2</accession>
<proteinExistence type="predicted"/>
<organism evidence="1 2">
    <name type="scientific">Syphacia muris</name>
    <dbReference type="NCBI Taxonomy" id="451379"/>
    <lineage>
        <taxon>Eukaryota</taxon>
        <taxon>Metazoa</taxon>
        <taxon>Ecdysozoa</taxon>
        <taxon>Nematoda</taxon>
        <taxon>Chromadorea</taxon>
        <taxon>Rhabditida</taxon>
        <taxon>Spirurina</taxon>
        <taxon>Oxyuridomorpha</taxon>
        <taxon>Oxyuroidea</taxon>
        <taxon>Oxyuridae</taxon>
        <taxon>Syphacia</taxon>
    </lineage>
</organism>
<evidence type="ECO:0000313" key="2">
    <source>
        <dbReference type="WBParaSite" id="SMUV_0000821801-mRNA-1"/>
    </source>
</evidence>
<reference evidence="2" key="1">
    <citation type="submission" date="2017-02" db="UniProtKB">
        <authorList>
            <consortium name="WormBaseParasite"/>
        </authorList>
    </citation>
    <scope>IDENTIFICATION</scope>
</reference>
<keyword evidence="1" id="KW-1185">Reference proteome</keyword>
<name>A0A0N5ATQ2_9BILA</name>
<dbReference type="Proteomes" id="UP000046393">
    <property type="component" value="Unplaced"/>
</dbReference>
<evidence type="ECO:0000313" key="1">
    <source>
        <dbReference type="Proteomes" id="UP000046393"/>
    </source>
</evidence>
<dbReference type="AlphaFoldDB" id="A0A0N5ATQ2"/>
<protein>
    <submittedName>
        <fullName evidence="2">DUF1713 domain-containing protein</fullName>
    </submittedName>
</protein>
<dbReference type="WBParaSite" id="SMUV_0000821801-mRNA-1">
    <property type="protein sequence ID" value="SMUV_0000821801-mRNA-1"/>
    <property type="gene ID" value="SMUV_0000821801"/>
</dbReference>
<sequence length="317" mass="36596">MNRAVVNIAKTLSQIQISQGFNGLLSTDRNCGILNKSQACTSHIANHTCDVSFYDVGQLPFATHCVTCTKKTSTSTVTGNFFNKNSNDGLVWLMDGLALPFMDNYSIKLPTASNITSKVYTFPTAQKVEFYVPSVSWRQLVEINDFNVNDKVAVEDPELVINTPMYADIRVLTIRRHKMNKHKRRKRCKRDQFQLMKYHREQKAKSEYLFQKRMKNKMAELKSFSAEAYVRDVIERAKRDWRTELVPSGRKNLPHWSTLMSLEELYGLEPDDYIDKSYGIPNDEDKARLQELKTKYYNEFLGKKLASSTDVDEKGKK</sequence>
<dbReference type="STRING" id="451379.A0A0N5ATQ2"/>